<comment type="caution">
    <text evidence="1">The sequence shown here is derived from an EMBL/GenBank/DDBJ whole genome shotgun (WGS) entry which is preliminary data.</text>
</comment>
<dbReference type="Proteomes" id="UP000260758">
    <property type="component" value="Unassembled WGS sequence"/>
</dbReference>
<dbReference type="EMBL" id="QSTP01000001">
    <property type="protein sequence ID" value="RGM75588.1"/>
    <property type="molecule type" value="Genomic_DNA"/>
</dbReference>
<organism evidence="1 2">
    <name type="scientific">Agathobacter rectalis</name>
    <dbReference type="NCBI Taxonomy" id="39491"/>
    <lineage>
        <taxon>Bacteria</taxon>
        <taxon>Bacillati</taxon>
        <taxon>Bacillota</taxon>
        <taxon>Clostridia</taxon>
        <taxon>Lachnospirales</taxon>
        <taxon>Lachnospiraceae</taxon>
        <taxon>Agathobacter</taxon>
    </lineage>
</organism>
<proteinExistence type="predicted"/>
<name>A0A3E4YLG8_9FIRM</name>
<accession>A0A3E4YLG8</accession>
<sequence length="121" mass="14594">MEKKSYQHLQNIKATLEKLSNDIEKDYYKMHYECIKELEKDKKDKKIQNEEMLSLYKKLLNNDVMRLTWIKNKMPWYITKFFKISSNELSLIDNNVYIGVNFGKSQETNCFVQITPQDIGW</sequence>
<evidence type="ECO:0000313" key="1">
    <source>
        <dbReference type="EMBL" id="RGM75588.1"/>
    </source>
</evidence>
<reference evidence="1 2" key="1">
    <citation type="submission" date="2018-08" db="EMBL/GenBank/DDBJ databases">
        <title>A genome reference for cultivated species of the human gut microbiota.</title>
        <authorList>
            <person name="Zou Y."/>
            <person name="Xue W."/>
            <person name="Luo G."/>
        </authorList>
    </citation>
    <scope>NUCLEOTIDE SEQUENCE [LARGE SCALE GENOMIC DNA]</scope>
    <source>
        <strain evidence="1 2">OM07-13</strain>
    </source>
</reference>
<dbReference type="AlphaFoldDB" id="A0A3E4YLG8"/>
<gene>
    <name evidence="1" type="ORF">DXB99_03405</name>
</gene>
<evidence type="ECO:0000313" key="2">
    <source>
        <dbReference type="Proteomes" id="UP000260758"/>
    </source>
</evidence>
<protein>
    <submittedName>
        <fullName evidence="1">Uncharacterized protein</fullName>
    </submittedName>
</protein>
<dbReference type="RefSeq" id="WP_117718344.1">
    <property type="nucleotide sequence ID" value="NZ_QSTP01000001.1"/>
</dbReference>